<evidence type="ECO:0000256" key="1">
    <source>
        <dbReference type="SAM" id="MobiDB-lite"/>
    </source>
</evidence>
<feature type="chain" id="PRO_5001532578" description="HotDog ACOT-type domain-containing protein" evidence="3">
    <location>
        <begin position="21"/>
        <end position="433"/>
    </location>
</feature>
<dbReference type="AlphaFoldDB" id="A0A024GNB5"/>
<accession>A0A024GNB5</accession>
<proteinExistence type="predicted"/>
<keyword evidence="2" id="KW-0812">Transmembrane</keyword>
<protein>
    <recommendedName>
        <fullName evidence="4">HotDog ACOT-type domain-containing protein</fullName>
    </recommendedName>
</protein>
<evidence type="ECO:0000256" key="2">
    <source>
        <dbReference type="SAM" id="Phobius"/>
    </source>
</evidence>
<keyword evidence="3" id="KW-0732">Signal</keyword>
<keyword evidence="2" id="KW-0472">Membrane</keyword>
<name>A0A024GNB5_9STRA</name>
<feature type="region of interest" description="Disordered" evidence="1">
    <location>
        <begin position="266"/>
        <end position="297"/>
    </location>
</feature>
<dbReference type="SUPFAM" id="SSF54637">
    <property type="entry name" value="Thioesterase/thiol ester dehydrase-isomerase"/>
    <property type="match status" value="1"/>
</dbReference>
<dbReference type="InterPro" id="IPR006683">
    <property type="entry name" value="Thioestr_dom"/>
</dbReference>
<feature type="signal peptide" evidence="3">
    <location>
        <begin position="1"/>
        <end position="20"/>
    </location>
</feature>
<evidence type="ECO:0000313" key="5">
    <source>
        <dbReference type="EMBL" id="CCI47836.1"/>
    </source>
</evidence>
<gene>
    <name evidence="5" type="ORF">BN9_088550</name>
</gene>
<evidence type="ECO:0000259" key="4">
    <source>
        <dbReference type="PROSITE" id="PS51770"/>
    </source>
</evidence>
<dbReference type="PROSITE" id="PS51770">
    <property type="entry name" value="HOTDOG_ACOT"/>
    <property type="match status" value="1"/>
</dbReference>
<dbReference type="STRING" id="65357.A0A024GNB5"/>
<dbReference type="OrthoDB" id="158440at2759"/>
<organism evidence="5 6">
    <name type="scientific">Albugo candida</name>
    <dbReference type="NCBI Taxonomy" id="65357"/>
    <lineage>
        <taxon>Eukaryota</taxon>
        <taxon>Sar</taxon>
        <taxon>Stramenopiles</taxon>
        <taxon>Oomycota</taxon>
        <taxon>Peronosporomycetes</taxon>
        <taxon>Albuginales</taxon>
        <taxon>Albuginaceae</taxon>
        <taxon>Albugo</taxon>
    </lineage>
</organism>
<feature type="transmembrane region" description="Helical" evidence="2">
    <location>
        <begin position="169"/>
        <end position="191"/>
    </location>
</feature>
<dbReference type="InParanoid" id="A0A024GNB5"/>
<dbReference type="Proteomes" id="UP000053237">
    <property type="component" value="Unassembled WGS sequence"/>
</dbReference>
<dbReference type="Gene3D" id="3.10.129.10">
    <property type="entry name" value="Hotdog Thioesterase"/>
    <property type="match status" value="1"/>
</dbReference>
<dbReference type="EMBL" id="CAIX01000189">
    <property type="protein sequence ID" value="CCI47836.1"/>
    <property type="molecule type" value="Genomic_DNA"/>
</dbReference>
<dbReference type="InterPro" id="IPR033120">
    <property type="entry name" value="HOTDOG_ACOT"/>
</dbReference>
<evidence type="ECO:0000313" key="6">
    <source>
        <dbReference type="Proteomes" id="UP000053237"/>
    </source>
</evidence>
<feature type="domain" description="HotDog ACOT-type" evidence="4">
    <location>
        <begin position="289"/>
        <end position="412"/>
    </location>
</feature>
<sequence length="433" mass="47362">MHQDWLLLAWMSIHIAVSENADTICKVSRCFVSGSILPHDCTSQKCPPCVKKVIFGISKCYELNSTHTCASSYTYCPQLADSSSINATLISGTTDKNTKAAITNVITPTNKTESIISQPSNTSIKQESDNPALSIGVPQLTDQVKKNDTSMPLEPVAATSPNSTTGITLMIAALVGAVVALIVAGVARYYWKRVHSDEEDDESFNRSNDLSEQYHSYRQAKNSNISPKFNRDVYSPQQHRVENPSVNEHPGQRSGELASIQSLIHPLNRPSTPSIESKRAGSTNSHRMTTVSHSSTRKAHADVIGDVALAGKLISAGEIMKRIDLVGASACRHVSNKACVTVAIDTFKMERTLFHGDFVRLEAIVNRTGKSSLVTQADRYCPTLMSARDLISGSSRSARIVMILRLRNFNSHVMPYLHSLPSTRMGSQRTAFL</sequence>
<keyword evidence="2" id="KW-1133">Transmembrane helix</keyword>
<feature type="compositionally biased region" description="Polar residues" evidence="1">
    <location>
        <begin position="269"/>
        <end position="294"/>
    </location>
</feature>
<keyword evidence="6" id="KW-1185">Reference proteome</keyword>
<dbReference type="InterPro" id="IPR029069">
    <property type="entry name" value="HotDog_dom_sf"/>
</dbReference>
<evidence type="ECO:0000256" key="3">
    <source>
        <dbReference type="SAM" id="SignalP"/>
    </source>
</evidence>
<reference evidence="5 6" key="1">
    <citation type="submission" date="2012-05" db="EMBL/GenBank/DDBJ databases">
        <title>Recombination and specialization in a pathogen metapopulation.</title>
        <authorList>
            <person name="Gardiner A."/>
            <person name="Kemen E."/>
            <person name="Schultz-Larsen T."/>
            <person name="MacLean D."/>
            <person name="Van Oosterhout C."/>
            <person name="Jones J.D.G."/>
        </authorList>
    </citation>
    <scope>NUCLEOTIDE SEQUENCE [LARGE SCALE GENOMIC DNA]</scope>
    <source>
        <strain evidence="5 6">Ac Nc2</strain>
    </source>
</reference>
<comment type="caution">
    <text evidence="5">The sequence shown here is derived from an EMBL/GenBank/DDBJ whole genome shotgun (WGS) entry which is preliminary data.</text>
</comment>
<dbReference type="Pfam" id="PF03061">
    <property type="entry name" value="4HBT"/>
    <property type="match status" value="1"/>
</dbReference>